<evidence type="ECO:0000256" key="2">
    <source>
        <dbReference type="SAM" id="SignalP"/>
    </source>
</evidence>
<organism evidence="4 5">
    <name type="scientific">Kerstersia gyiorum</name>
    <dbReference type="NCBI Taxonomy" id="206506"/>
    <lineage>
        <taxon>Bacteria</taxon>
        <taxon>Pseudomonadati</taxon>
        <taxon>Pseudomonadota</taxon>
        <taxon>Betaproteobacteria</taxon>
        <taxon>Burkholderiales</taxon>
        <taxon>Alcaligenaceae</taxon>
        <taxon>Kerstersia</taxon>
    </lineage>
</organism>
<dbReference type="PROSITE" id="PS51841">
    <property type="entry name" value="LTD"/>
    <property type="match status" value="1"/>
</dbReference>
<dbReference type="NCBIfam" id="NF033681">
    <property type="entry name" value="ExeM_NucH_DNase"/>
    <property type="match status" value="1"/>
</dbReference>
<evidence type="ECO:0000256" key="1">
    <source>
        <dbReference type="SAM" id="MobiDB-lite"/>
    </source>
</evidence>
<evidence type="ECO:0000313" key="4">
    <source>
        <dbReference type="EMBL" id="RZS73452.1"/>
    </source>
</evidence>
<comment type="caution">
    <text evidence="4">The sequence shown here is derived from an EMBL/GenBank/DDBJ whole genome shotgun (WGS) entry which is preliminary data.</text>
</comment>
<dbReference type="PANTHER" id="PTHR42834">
    <property type="entry name" value="ENDONUCLEASE/EXONUCLEASE/PHOSPHATASE FAMILY PROTEIN (AFU_ORTHOLOGUE AFUA_3G09210)"/>
    <property type="match status" value="1"/>
</dbReference>
<feature type="region of interest" description="Disordered" evidence="1">
    <location>
        <begin position="442"/>
        <end position="463"/>
    </location>
</feature>
<sequence length="818" mass="86455">MEPSIMTSHRRLAPCYAALLTAFMAAPAAADVIFSEYVEGSSNNKALELHNSGDSVVDLSQYEVHVYANGSKTVSSTFKPTGNLAAGATYVIAHSYMADTLGSRINLTAGLNYNGDDAVILSHQGNIVDRIGQVGFRPADAWTGASGASTKDNTLRRKASIKTGDAAADTVFDVDQQWDAFPVDSFDGLGAHPGLAETGGGATAQCGAPATAIADLQGRADGATLEKVHVEAIVTASYTYSNGFSGFFIQTADAERLRRPGVSEGLFVYAPGKTVAAGQRVHLVGRIEEKYEQTQLTLASDIAVCATGQAVQAETLALPLPEGSDHSQYEGMLVELAPGLTVNNVYELGRYGSILLGNGLLQTPTHAVAPGTGAQALLDANTRNSIILDDGYNHQNPASVPYPAPELSAANTLRRGYTTTSPVRGVVEKRFSAWRIQPIPGAEAPSFSSAGNPRPEAPARAGDTDVRVASFNVLNYFNGDGKGGGFPTSRGAQSAEELQRQEDKIVAALKQLDADIIGLMEIENDGYDDTSAISQLTRRMGSNWSYIQPGSERLGTDEITVAMMYRNDTVRETGKVATLEIDDKNRMPLAQTFESVRGGLPVTVAVNHFKSKGCNNATDGDADQNDGQSCWNPTRLKAAKALSDWLATQPTGINTAGQLIIGDLNSYAKEDPIVALANAGYADLLARDGDGAEYSYVFNGMSGYLDHALADKTLAAKALKAQAWHINADEPPALQYSLQYKSTQQQASFYAADPYSSSDHDPVVIDLALSKPDDNGGGETETPEPSPGSDDKSGGGALGLGLLAALAWMRRRAVSAPR</sequence>
<feature type="region of interest" description="Disordered" evidence="1">
    <location>
        <begin position="767"/>
        <end position="797"/>
    </location>
</feature>
<dbReference type="InterPro" id="IPR005135">
    <property type="entry name" value="Endo/exonuclease/phosphatase"/>
</dbReference>
<dbReference type="EMBL" id="SGWZ01000001">
    <property type="protein sequence ID" value="RZS73452.1"/>
    <property type="molecule type" value="Genomic_DNA"/>
</dbReference>
<dbReference type="InterPro" id="IPR047971">
    <property type="entry name" value="ExeM-like"/>
</dbReference>
<dbReference type="Pfam" id="PF03372">
    <property type="entry name" value="Exo_endo_phos"/>
    <property type="match status" value="1"/>
</dbReference>
<dbReference type="CDD" id="cd10283">
    <property type="entry name" value="MnuA_DNase1-like"/>
    <property type="match status" value="1"/>
</dbReference>
<accession>A0A4Q7MWM3</accession>
<dbReference type="SUPFAM" id="SSF56219">
    <property type="entry name" value="DNase I-like"/>
    <property type="match status" value="1"/>
</dbReference>
<dbReference type="GO" id="GO:0003824">
    <property type="term" value="F:catalytic activity"/>
    <property type="evidence" value="ECO:0007669"/>
    <property type="project" value="InterPro"/>
</dbReference>
<dbReference type="InterPro" id="IPR036691">
    <property type="entry name" value="Endo/exonu/phosph_ase_sf"/>
</dbReference>
<dbReference type="InterPro" id="IPR036415">
    <property type="entry name" value="Lamin_tail_dom_sf"/>
</dbReference>
<protein>
    <recommendedName>
        <fullName evidence="3">LTD domain-containing protein</fullName>
    </recommendedName>
</protein>
<dbReference type="Proteomes" id="UP000292039">
    <property type="component" value="Unassembled WGS sequence"/>
</dbReference>
<evidence type="ECO:0000313" key="5">
    <source>
        <dbReference type="Proteomes" id="UP000292039"/>
    </source>
</evidence>
<evidence type="ECO:0000259" key="3">
    <source>
        <dbReference type="PROSITE" id="PS51841"/>
    </source>
</evidence>
<dbReference type="AlphaFoldDB" id="A0A4Q7MWM3"/>
<reference evidence="4 5" key="1">
    <citation type="submission" date="2019-02" db="EMBL/GenBank/DDBJ databases">
        <title>Genomic Encyclopedia of Type Strains, Phase IV (KMG-IV): sequencing the most valuable type-strain genomes for metagenomic binning, comparative biology and taxonomic classification.</title>
        <authorList>
            <person name="Goeker M."/>
        </authorList>
    </citation>
    <scope>NUCLEOTIDE SEQUENCE [LARGE SCALE GENOMIC DNA]</scope>
    <source>
        <strain evidence="4 5">DSM 16618</strain>
    </source>
</reference>
<gene>
    <name evidence="4" type="ORF">EV679_0644</name>
</gene>
<dbReference type="PANTHER" id="PTHR42834:SF1">
    <property type="entry name" value="ENDONUCLEASE_EXONUCLEASE_PHOSPHATASE FAMILY PROTEIN (AFU_ORTHOLOGUE AFUA_3G09210)"/>
    <property type="match status" value="1"/>
</dbReference>
<feature type="chain" id="PRO_5020978300" description="LTD domain-containing protein" evidence="2">
    <location>
        <begin position="31"/>
        <end position="818"/>
    </location>
</feature>
<name>A0A4Q7MWM3_9BURK</name>
<feature type="signal peptide" evidence="2">
    <location>
        <begin position="1"/>
        <end position="30"/>
    </location>
</feature>
<feature type="domain" description="LTD" evidence="3">
    <location>
        <begin position="22"/>
        <end position="138"/>
    </location>
</feature>
<dbReference type="Pfam" id="PF00932">
    <property type="entry name" value="LTD"/>
    <property type="match status" value="1"/>
</dbReference>
<dbReference type="CDD" id="cd04486">
    <property type="entry name" value="YhcR_OBF_like"/>
    <property type="match status" value="1"/>
</dbReference>
<dbReference type="Gene3D" id="3.60.10.10">
    <property type="entry name" value="Endonuclease/exonuclease/phosphatase"/>
    <property type="match status" value="1"/>
</dbReference>
<dbReference type="SUPFAM" id="SSF74853">
    <property type="entry name" value="Lamin A/C globular tail domain"/>
    <property type="match status" value="1"/>
</dbReference>
<dbReference type="InterPro" id="IPR001322">
    <property type="entry name" value="Lamin_tail_dom"/>
</dbReference>
<proteinExistence type="predicted"/>
<keyword evidence="2" id="KW-0732">Signal</keyword>